<organism evidence="1 2">
    <name type="scientific">Candidatus Sysuiplasma superficiale</name>
    <dbReference type="NCBI Taxonomy" id="2823368"/>
    <lineage>
        <taxon>Archaea</taxon>
        <taxon>Methanobacteriati</taxon>
        <taxon>Thermoplasmatota</taxon>
        <taxon>Thermoplasmata</taxon>
        <taxon>Candidatus Sysuiplasmatales</taxon>
        <taxon>Candidatus Sysuiplasmataceae</taxon>
        <taxon>Candidatus Sysuiplasma</taxon>
    </lineage>
</organism>
<sequence length="124" mass="13550">MAILKKKEYGKGDGSPVETAEFIDLTQMNFEGENQVGAKTLIKVAEIYRYDDLGKLTAHVFNGHILVLDYTAISGDQLAMKRITNDLKLVARDVGGDVAGLGKNYFIVTPSGIKVDRNKIKGGF</sequence>
<evidence type="ECO:0000313" key="2">
    <source>
        <dbReference type="Proteomes" id="UP000716004"/>
    </source>
</evidence>
<keyword evidence="1" id="KW-0132">Cell division</keyword>
<gene>
    <name evidence="1" type="primary">sepF</name>
    <name evidence="1" type="ORF">J9259_05740</name>
</gene>
<dbReference type="EMBL" id="JAGVSJ010000012">
    <property type="protein sequence ID" value="MBX8632002.1"/>
    <property type="molecule type" value="Genomic_DNA"/>
</dbReference>
<evidence type="ECO:0000313" key="1">
    <source>
        <dbReference type="EMBL" id="MBX8632002.1"/>
    </source>
</evidence>
<dbReference type="GO" id="GO:0051301">
    <property type="term" value="P:cell division"/>
    <property type="evidence" value="ECO:0007669"/>
    <property type="project" value="UniProtKB-KW"/>
</dbReference>
<dbReference type="Proteomes" id="UP000716004">
    <property type="component" value="Unassembled WGS sequence"/>
</dbReference>
<name>A0A8J7YJS2_9ARCH</name>
<dbReference type="InterPro" id="IPR007561">
    <property type="entry name" value="Cell_div_SepF/SepF-rel"/>
</dbReference>
<dbReference type="Gene3D" id="3.30.110.150">
    <property type="entry name" value="SepF-like protein"/>
    <property type="match status" value="1"/>
</dbReference>
<proteinExistence type="predicted"/>
<dbReference type="Pfam" id="PF04472">
    <property type="entry name" value="SepF"/>
    <property type="match status" value="1"/>
</dbReference>
<comment type="caution">
    <text evidence="1">The sequence shown here is derived from an EMBL/GenBank/DDBJ whole genome shotgun (WGS) entry which is preliminary data.</text>
</comment>
<dbReference type="PIRSF" id="PIRSF019313">
    <property type="entry name" value="UCP019313"/>
    <property type="match status" value="1"/>
</dbReference>
<dbReference type="AlphaFoldDB" id="A0A8J7YJS2"/>
<dbReference type="InterPro" id="IPR012426">
    <property type="entry name" value="SepF_arc"/>
</dbReference>
<keyword evidence="1" id="KW-0131">Cell cycle</keyword>
<protein>
    <submittedName>
        <fullName evidence="1">Cell division protein SepF</fullName>
    </submittedName>
</protein>
<reference evidence="1" key="1">
    <citation type="submission" date="2021-04" db="EMBL/GenBank/DDBJ databases">
        <title>Genomic insights into ecological role and evolution of a novel Thermoplasmata order Candidatus Sysuiplasmatales.</title>
        <authorList>
            <person name="Yuan Y."/>
        </authorList>
    </citation>
    <scope>NUCLEOTIDE SEQUENCE</scope>
    <source>
        <strain evidence="1">YP2-bin.285</strain>
    </source>
</reference>
<dbReference type="InterPro" id="IPR038594">
    <property type="entry name" value="SepF-like_sf"/>
</dbReference>
<accession>A0A8J7YJS2</accession>